<evidence type="ECO:0000256" key="3">
    <source>
        <dbReference type="ARBA" id="ARBA00023295"/>
    </source>
</evidence>
<dbReference type="Gene3D" id="2.160.20.10">
    <property type="entry name" value="Single-stranded right-handed beta-helix, Pectin lyase-like"/>
    <property type="match status" value="1"/>
</dbReference>
<evidence type="ECO:0008006" key="7">
    <source>
        <dbReference type="Google" id="ProtNLM"/>
    </source>
</evidence>
<dbReference type="EMBL" id="ABVQ01000036">
    <property type="protein sequence ID" value="EEC57584.1"/>
    <property type="molecule type" value="Genomic_DNA"/>
</dbReference>
<dbReference type="GO" id="GO:0004650">
    <property type="term" value="F:polygalacturonase activity"/>
    <property type="evidence" value="ECO:0007669"/>
    <property type="project" value="InterPro"/>
</dbReference>
<evidence type="ECO:0000313" key="5">
    <source>
        <dbReference type="EMBL" id="EEC57584.1"/>
    </source>
</evidence>
<sequence length="427" mass="48370">MDYTDCRHYMNDRFYEDRFPDGSVVDEWFHDVHVPKLGELGRQYILTDYGINADGNIHTEQLQKLIDTAADNGGGVIVVPEGTYLTGALFFRQGVNLYVKADGMLKGSDDISDYPVIKTRIEGENCIYYAALINADGIDGFTMCGEGTIDGSGLRSWKSFWLRRSWNPACTNKDEQRARLVYISGCTNVTVAGLRLQNSQFWTNHIYKCSHVRYINCSIFSPRTPVKAPSTDAIDIDACSCVLIKGCRMEVNDDAVALKGGKGPWADEAPENGANQNIIIEDCTFGFCHGCLTCGSESVHNRNIIMRRINVQDGYNLLWLKMRPDTPQRYEYILIEDVSGRTDNFININPWTQFFNLQGRSDVPLSYAGHIMMRQCQCECINAYNVQEAHEQYILEDIRLEDNCIKQPENHNLSEDNLSNNLHTQAE</sequence>
<dbReference type="HOGENOM" id="CLU_016031_8_5_9"/>
<keyword evidence="3 4" id="KW-0326">Glycosidase</keyword>
<protein>
    <recommendedName>
        <fullName evidence="7">Pectate lyase superfamily protein domain-containing protein</fullName>
    </recommendedName>
</protein>
<comment type="similarity">
    <text evidence="1 4">Belongs to the glycosyl hydrolase 28 family.</text>
</comment>
<dbReference type="Proteomes" id="UP000003136">
    <property type="component" value="Unassembled WGS sequence"/>
</dbReference>
<reference evidence="5 6" key="2">
    <citation type="submission" date="2008-11" db="EMBL/GenBank/DDBJ databases">
        <authorList>
            <person name="Fulton L."/>
            <person name="Clifton S."/>
            <person name="Fulton B."/>
            <person name="Xu J."/>
            <person name="Minx P."/>
            <person name="Pepin K.H."/>
            <person name="Johnson M."/>
            <person name="Bhonagiri V."/>
            <person name="Nash W.E."/>
            <person name="Mardis E.R."/>
            <person name="Wilson R.K."/>
        </authorList>
    </citation>
    <scope>NUCLEOTIDE SEQUENCE [LARGE SCALE GENOMIC DNA]</scope>
    <source>
        <strain evidence="5 6">ATCC 43243</strain>
    </source>
</reference>
<proteinExistence type="inferred from homology"/>
<dbReference type="InterPro" id="IPR011050">
    <property type="entry name" value="Pectin_lyase_fold/virulence"/>
</dbReference>
<comment type="caution">
    <text evidence="5">The sequence shown here is derived from an EMBL/GenBank/DDBJ whole genome shotgun (WGS) entry which is preliminary data.</text>
</comment>
<dbReference type="SUPFAM" id="SSF51126">
    <property type="entry name" value="Pectin lyase-like"/>
    <property type="match status" value="1"/>
</dbReference>
<dbReference type="InterPro" id="IPR000743">
    <property type="entry name" value="Glyco_hydro_28"/>
</dbReference>
<gene>
    <name evidence="5" type="ORF">BACPEC_02093</name>
</gene>
<keyword evidence="6" id="KW-1185">Reference proteome</keyword>
<dbReference type="AlphaFoldDB" id="B7ASN8"/>
<dbReference type="Pfam" id="PF00295">
    <property type="entry name" value="Glyco_hydro_28"/>
    <property type="match status" value="1"/>
</dbReference>
<dbReference type="InterPro" id="IPR051801">
    <property type="entry name" value="GH28_Enzymes"/>
</dbReference>
<evidence type="ECO:0000256" key="4">
    <source>
        <dbReference type="RuleBase" id="RU361169"/>
    </source>
</evidence>
<evidence type="ECO:0000256" key="2">
    <source>
        <dbReference type="ARBA" id="ARBA00022801"/>
    </source>
</evidence>
<dbReference type="GO" id="GO:0005975">
    <property type="term" value="P:carbohydrate metabolic process"/>
    <property type="evidence" value="ECO:0007669"/>
    <property type="project" value="InterPro"/>
</dbReference>
<evidence type="ECO:0000256" key="1">
    <source>
        <dbReference type="ARBA" id="ARBA00008834"/>
    </source>
</evidence>
<accession>B7ASN8</accession>
<dbReference type="PANTHER" id="PTHR31339">
    <property type="entry name" value="PECTIN LYASE-RELATED"/>
    <property type="match status" value="1"/>
</dbReference>
<evidence type="ECO:0000313" key="6">
    <source>
        <dbReference type="Proteomes" id="UP000003136"/>
    </source>
</evidence>
<organism evidence="5 6">
    <name type="scientific">[Bacteroides] pectinophilus ATCC 43243</name>
    <dbReference type="NCBI Taxonomy" id="483218"/>
    <lineage>
        <taxon>Bacteria</taxon>
        <taxon>Bacillati</taxon>
        <taxon>Bacillota</taxon>
        <taxon>Clostridia</taxon>
        <taxon>Eubacteriales</taxon>
    </lineage>
</organism>
<keyword evidence="2 4" id="KW-0378">Hydrolase</keyword>
<dbReference type="InterPro" id="IPR012334">
    <property type="entry name" value="Pectin_lyas_fold"/>
</dbReference>
<dbReference type="PANTHER" id="PTHR31339:SF9">
    <property type="entry name" value="PLASMIN AND FIBRONECTIN-BINDING PROTEIN A"/>
    <property type="match status" value="1"/>
</dbReference>
<reference evidence="5 6" key="1">
    <citation type="submission" date="2008-11" db="EMBL/GenBank/DDBJ databases">
        <title>Draft genome sequence of Bacteroides pectinophilus (ATCC 43243).</title>
        <authorList>
            <person name="Sudarsanam P."/>
            <person name="Ley R."/>
            <person name="Guruge J."/>
            <person name="Turnbaugh P.J."/>
            <person name="Mahowald M."/>
            <person name="Liep D."/>
            <person name="Gordon J."/>
        </authorList>
    </citation>
    <scope>NUCLEOTIDE SEQUENCE [LARGE SCALE GENOMIC DNA]</scope>
    <source>
        <strain evidence="5 6">ATCC 43243</strain>
    </source>
</reference>
<dbReference type="STRING" id="483218.BACPEC_02093"/>
<dbReference type="eggNOG" id="COG5434">
    <property type="taxonomic scope" value="Bacteria"/>
</dbReference>
<name>B7ASN8_9FIRM</name>